<dbReference type="SUPFAM" id="SSF160631">
    <property type="entry name" value="SMI1/KNR4-like"/>
    <property type="match status" value="1"/>
</dbReference>
<dbReference type="InterPro" id="IPR018958">
    <property type="entry name" value="Knr4/Smi1-like_dom"/>
</dbReference>
<evidence type="ECO:0000256" key="1">
    <source>
        <dbReference type="SAM" id="MobiDB-lite"/>
    </source>
</evidence>
<sequence>MQAITLFEDYVDWLRVNVPLAYDNLGPPADRAEIDTLEQALGQRLPDDVKSVLMLHNGQRQTMTSTRGDHAVPCIPTLSFLSTSSIVDCWSDWIPVRASKDIEALQAAGDVMPGAEGRVKPLYTSPGWIPLWSDTARADYIGLDLDPDSQGIHGQIINFGRDEERHYVCADSFTDLLGFLVDEVRSGRWPASIFVVDDDDDDDDDDRSELEEQPWFGNPGDHFFNALYERAMNSARSRASRS</sequence>
<gene>
    <name evidence="3" type="ORF">AB0I48_16515</name>
</gene>
<dbReference type="InterPro" id="IPR051873">
    <property type="entry name" value="KNR4/SMI1_regulator"/>
</dbReference>
<dbReference type="Proteomes" id="UP001551695">
    <property type="component" value="Unassembled WGS sequence"/>
</dbReference>
<feature type="compositionally biased region" description="Acidic residues" evidence="1">
    <location>
        <begin position="196"/>
        <end position="212"/>
    </location>
</feature>
<feature type="region of interest" description="Disordered" evidence="1">
    <location>
        <begin position="196"/>
        <end position="218"/>
    </location>
</feature>
<name>A0ABV3FUR3_9NOCA</name>
<organism evidence="3 4">
    <name type="scientific">Nocardia aurea</name>
    <dbReference type="NCBI Taxonomy" id="2144174"/>
    <lineage>
        <taxon>Bacteria</taxon>
        <taxon>Bacillati</taxon>
        <taxon>Actinomycetota</taxon>
        <taxon>Actinomycetes</taxon>
        <taxon>Mycobacteriales</taxon>
        <taxon>Nocardiaceae</taxon>
        <taxon>Nocardia</taxon>
    </lineage>
</organism>
<dbReference type="PANTHER" id="PTHR47432">
    <property type="entry name" value="CELL WALL ASSEMBLY REGULATOR SMI1"/>
    <property type="match status" value="1"/>
</dbReference>
<dbReference type="Pfam" id="PF09346">
    <property type="entry name" value="SMI1_KNR4"/>
    <property type="match status" value="1"/>
</dbReference>
<dbReference type="EMBL" id="JBFAKC010000006">
    <property type="protein sequence ID" value="MEV0709164.1"/>
    <property type="molecule type" value="Genomic_DNA"/>
</dbReference>
<evidence type="ECO:0000313" key="4">
    <source>
        <dbReference type="Proteomes" id="UP001551695"/>
    </source>
</evidence>
<comment type="caution">
    <text evidence="3">The sequence shown here is derived from an EMBL/GenBank/DDBJ whole genome shotgun (WGS) entry which is preliminary data.</text>
</comment>
<dbReference type="RefSeq" id="WP_357784463.1">
    <property type="nucleotide sequence ID" value="NZ_JBFAKC010000006.1"/>
</dbReference>
<keyword evidence="4" id="KW-1185">Reference proteome</keyword>
<dbReference type="Gene3D" id="3.40.1580.10">
    <property type="entry name" value="SMI1/KNR4-like"/>
    <property type="match status" value="1"/>
</dbReference>
<dbReference type="InterPro" id="IPR037883">
    <property type="entry name" value="Knr4/Smi1-like_sf"/>
</dbReference>
<reference evidence="3 4" key="1">
    <citation type="submission" date="2024-06" db="EMBL/GenBank/DDBJ databases">
        <title>The Natural Products Discovery Center: Release of the First 8490 Sequenced Strains for Exploring Actinobacteria Biosynthetic Diversity.</title>
        <authorList>
            <person name="Kalkreuter E."/>
            <person name="Kautsar S.A."/>
            <person name="Yang D."/>
            <person name="Bader C.D."/>
            <person name="Teijaro C.N."/>
            <person name="Fluegel L."/>
            <person name="Davis C.M."/>
            <person name="Simpson J.R."/>
            <person name="Lauterbach L."/>
            <person name="Steele A.D."/>
            <person name="Gui C."/>
            <person name="Meng S."/>
            <person name="Li G."/>
            <person name="Viehrig K."/>
            <person name="Ye F."/>
            <person name="Su P."/>
            <person name="Kiefer A.F."/>
            <person name="Nichols A."/>
            <person name="Cepeda A.J."/>
            <person name="Yan W."/>
            <person name="Fan B."/>
            <person name="Jiang Y."/>
            <person name="Adhikari A."/>
            <person name="Zheng C.-J."/>
            <person name="Schuster L."/>
            <person name="Cowan T.M."/>
            <person name="Smanski M.J."/>
            <person name="Chevrette M.G."/>
            <person name="De Carvalho L.P.S."/>
            <person name="Shen B."/>
        </authorList>
    </citation>
    <scope>NUCLEOTIDE SEQUENCE [LARGE SCALE GENOMIC DNA]</scope>
    <source>
        <strain evidence="3 4">NPDC050403</strain>
    </source>
</reference>
<evidence type="ECO:0000313" key="3">
    <source>
        <dbReference type="EMBL" id="MEV0709164.1"/>
    </source>
</evidence>
<evidence type="ECO:0000259" key="2">
    <source>
        <dbReference type="SMART" id="SM00860"/>
    </source>
</evidence>
<feature type="domain" description="Knr4/Smi1-like" evidence="2">
    <location>
        <begin position="28"/>
        <end position="230"/>
    </location>
</feature>
<proteinExistence type="predicted"/>
<dbReference type="PANTHER" id="PTHR47432:SF1">
    <property type="entry name" value="CELL WALL ASSEMBLY REGULATOR SMI1"/>
    <property type="match status" value="1"/>
</dbReference>
<protein>
    <submittedName>
        <fullName evidence="3">SMI1/KNR4 family protein</fullName>
    </submittedName>
</protein>
<dbReference type="SMART" id="SM00860">
    <property type="entry name" value="SMI1_KNR4"/>
    <property type="match status" value="1"/>
</dbReference>
<accession>A0ABV3FUR3</accession>